<keyword evidence="4" id="KW-1185">Reference proteome</keyword>
<proteinExistence type="predicted"/>
<feature type="compositionally biased region" description="Low complexity" evidence="1">
    <location>
        <begin position="311"/>
        <end position="322"/>
    </location>
</feature>
<evidence type="ECO:0000313" key="2">
    <source>
        <dbReference type="EMBL" id="CAI9976169.1"/>
    </source>
</evidence>
<evidence type="ECO:0000256" key="1">
    <source>
        <dbReference type="SAM" id="MobiDB-lite"/>
    </source>
</evidence>
<dbReference type="EMBL" id="CATOUU010001172">
    <property type="protein sequence ID" value="CAI9976169.1"/>
    <property type="molecule type" value="Genomic_DNA"/>
</dbReference>
<sequence>MLSQISSPHLNPTINASMTEYQNNYQISSQVFATKPILRDEVPIQDIRLKSVSMNEYQSAYPLCISSGDENQLQVKVFSTAPTALLCKCQVQGAIDGFCRPLLERISGNDWMCKLFVQGKYPGSGQVFINLQDNLTPVGRIQLDFVVIPPQPASNPLPVSTQINPSAPILPLPLPVQQTPVPVQTNLNNTLNFQNNLYQTNLNYQTQHSQTPMTYLNAGTAFNPDMMELTNKYLCSSNINDMPMVDTKTYTAPMPAPEYHSPKQFNQFDQFAPQQIQYNSPKKYQPEYVEPVQDFRRAQDQLDIQLNNLQTNQNTKPTKPVVQKPPKPSMTKSKLEASKYSHMLNVKTEGKQSTGQKMIRVLPSDVLFDPAYDKPTQRVVRIRNVTDQSMQVQCVIAHRIIPNIPYNIEQVVDFCDNQSFRIVSDSSFKLNPCLDPSADIQAQDIQIEFKPLSDKKVFIAKMIIQVKTNNTEKSYQVPLLGVAGIPFIVPVIIDENYKKVLQIQNDGTAPAFVKISSKIIKSDKRGNGHEEQGRYRVDQESVLLKPGQICKIQMYDRGFDEKAEDESNFIELRSGNDYLRLLALGKEGHGEWKSFVEKLQLKDDVLRIMGENVEVTRITAE</sequence>
<dbReference type="Proteomes" id="UP001642409">
    <property type="component" value="Unassembled WGS sequence"/>
</dbReference>
<dbReference type="EMBL" id="CAXDID020000293">
    <property type="protein sequence ID" value="CAL6072116.1"/>
    <property type="molecule type" value="Genomic_DNA"/>
</dbReference>
<reference evidence="2" key="1">
    <citation type="submission" date="2023-06" db="EMBL/GenBank/DDBJ databases">
        <authorList>
            <person name="Kurt Z."/>
        </authorList>
    </citation>
    <scope>NUCLEOTIDE SEQUENCE</scope>
</reference>
<gene>
    <name evidence="3" type="ORF">HINF_LOCUS55471</name>
    <name evidence="2" type="ORF">HINF_LOCUS63814</name>
</gene>
<name>A0AA86RDD2_9EUKA</name>
<feature type="region of interest" description="Disordered" evidence="1">
    <location>
        <begin position="311"/>
        <end position="334"/>
    </location>
</feature>
<accession>A0AA86RDD2</accession>
<comment type="caution">
    <text evidence="2">The sequence shown here is derived from an EMBL/GenBank/DDBJ whole genome shotgun (WGS) entry which is preliminary data.</text>
</comment>
<organism evidence="2">
    <name type="scientific">Hexamita inflata</name>
    <dbReference type="NCBI Taxonomy" id="28002"/>
    <lineage>
        <taxon>Eukaryota</taxon>
        <taxon>Metamonada</taxon>
        <taxon>Diplomonadida</taxon>
        <taxon>Hexamitidae</taxon>
        <taxon>Hexamitinae</taxon>
        <taxon>Hexamita</taxon>
    </lineage>
</organism>
<evidence type="ECO:0000313" key="4">
    <source>
        <dbReference type="Proteomes" id="UP001642409"/>
    </source>
</evidence>
<dbReference type="AlphaFoldDB" id="A0AA86RDD2"/>
<reference evidence="3 4" key="2">
    <citation type="submission" date="2024-07" db="EMBL/GenBank/DDBJ databases">
        <authorList>
            <person name="Akdeniz Z."/>
        </authorList>
    </citation>
    <scope>NUCLEOTIDE SEQUENCE [LARGE SCALE GENOMIC DNA]</scope>
</reference>
<evidence type="ECO:0000313" key="3">
    <source>
        <dbReference type="EMBL" id="CAL6072116.1"/>
    </source>
</evidence>
<protein>
    <submittedName>
        <fullName evidence="2">Uncharacterized protein</fullName>
    </submittedName>
</protein>